<dbReference type="InterPro" id="IPR021250">
    <property type="entry name" value="DUF2789"/>
</dbReference>
<proteinExistence type="predicted"/>
<sequence length="77" mass="8389">MDTSPHSLCTLFAQLGLASDAASIKRFICSHRLSSDINIAAAPFWTPSQAAFLADELQNDAEWAEMIDELAVLLSHN</sequence>
<organism evidence="1 2">
    <name type="scientific">Deefgea chitinilytica</name>
    <dbReference type="NCBI Taxonomy" id="570276"/>
    <lineage>
        <taxon>Bacteria</taxon>
        <taxon>Pseudomonadati</taxon>
        <taxon>Pseudomonadota</taxon>
        <taxon>Betaproteobacteria</taxon>
        <taxon>Neisseriales</taxon>
        <taxon>Chitinibacteraceae</taxon>
        <taxon>Deefgea</taxon>
    </lineage>
</organism>
<gene>
    <name evidence="1" type="ORF">GM173_02240</name>
</gene>
<evidence type="ECO:0000313" key="1">
    <source>
        <dbReference type="EMBL" id="MBM5570392.1"/>
    </source>
</evidence>
<dbReference type="Pfam" id="PF10982">
    <property type="entry name" value="DUF2789"/>
    <property type="match status" value="1"/>
</dbReference>
<dbReference type="Gene3D" id="1.10.10.1130">
    <property type="entry name" value="Uncharacterised protein PF10982, DUF2789"/>
    <property type="match status" value="1"/>
</dbReference>
<dbReference type="RefSeq" id="WP_203569695.1">
    <property type="nucleotide sequence ID" value="NZ_WOFE01000001.1"/>
</dbReference>
<name>A0ABS2C8A6_9NEIS</name>
<keyword evidence="2" id="KW-1185">Reference proteome</keyword>
<comment type="caution">
    <text evidence="1">The sequence shown here is derived from an EMBL/GenBank/DDBJ whole genome shotgun (WGS) entry which is preliminary data.</text>
</comment>
<protein>
    <submittedName>
        <fullName evidence="1">DUF2789 family protein</fullName>
    </submittedName>
</protein>
<accession>A0ABS2C8A6</accession>
<dbReference type="InterPro" id="IPR038086">
    <property type="entry name" value="DUF2789_sf"/>
</dbReference>
<dbReference type="EMBL" id="WOFE01000001">
    <property type="protein sequence ID" value="MBM5570392.1"/>
    <property type="molecule type" value="Genomic_DNA"/>
</dbReference>
<evidence type="ECO:0000313" key="2">
    <source>
        <dbReference type="Proteomes" id="UP001195660"/>
    </source>
</evidence>
<dbReference type="Proteomes" id="UP001195660">
    <property type="component" value="Unassembled WGS sequence"/>
</dbReference>
<reference evidence="1 2" key="1">
    <citation type="submission" date="2019-11" db="EMBL/GenBank/DDBJ databases">
        <title>Novel Deefgea species.</title>
        <authorList>
            <person name="Han J.-H."/>
        </authorList>
    </citation>
    <scope>NUCLEOTIDE SEQUENCE [LARGE SCALE GENOMIC DNA]</scope>
    <source>
        <strain evidence="1 2">LMG 24817</strain>
    </source>
</reference>